<dbReference type="Pfam" id="PF03816">
    <property type="entry name" value="LytR_cpsA_psr"/>
    <property type="match status" value="1"/>
</dbReference>
<evidence type="ECO:0000313" key="6">
    <source>
        <dbReference type="Proteomes" id="UP001205867"/>
    </source>
</evidence>
<feature type="transmembrane region" description="Helical" evidence="3">
    <location>
        <begin position="36"/>
        <end position="57"/>
    </location>
</feature>
<evidence type="ECO:0000256" key="1">
    <source>
        <dbReference type="ARBA" id="ARBA00006068"/>
    </source>
</evidence>
<feature type="compositionally biased region" description="Basic and acidic residues" evidence="2">
    <location>
        <begin position="342"/>
        <end position="352"/>
    </location>
</feature>
<evidence type="ECO:0000313" key="5">
    <source>
        <dbReference type="EMBL" id="MCV7629226.1"/>
    </source>
</evidence>
<dbReference type="Gene3D" id="3.40.630.190">
    <property type="entry name" value="LCP protein"/>
    <property type="match status" value="1"/>
</dbReference>
<proteinExistence type="inferred from homology"/>
<comment type="caution">
    <text evidence="5">The sequence shown here is derived from an EMBL/GenBank/DDBJ whole genome shotgun (WGS) entry which is preliminary data.</text>
</comment>
<feature type="region of interest" description="Disordered" evidence="2">
    <location>
        <begin position="1"/>
        <end position="28"/>
    </location>
</feature>
<keyword evidence="3" id="KW-0812">Transmembrane</keyword>
<comment type="similarity">
    <text evidence="1">Belongs to the LytR/CpsA/Psr (LCP) family.</text>
</comment>
<dbReference type="EMBL" id="JALXKZ020000016">
    <property type="protein sequence ID" value="MCV7629226.1"/>
    <property type="molecule type" value="Genomic_DNA"/>
</dbReference>
<dbReference type="InterPro" id="IPR004474">
    <property type="entry name" value="LytR_CpsA_psr"/>
</dbReference>
<evidence type="ECO:0000256" key="3">
    <source>
        <dbReference type="SAM" id="Phobius"/>
    </source>
</evidence>
<keyword evidence="3" id="KW-0472">Membrane</keyword>
<dbReference type="AlphaFoldDB" id="A0AAP3AHK5"/>
<evidence type="ECO:0000259" key="4">
    <source>
        <dbReference type="Pfam" id="PF03816"/>
    </source>
</evidence>
<evidence type="ECO:0000256" key="2">
    <source>
        <dbReference type="SAM" id="MobiDB-lite"/>
    </source>
</evidence>
<name>A0AAP3AHK5_MICLU</name>
<dbReference type="NCBIfam" id="TIGR00350">
    <property type="entry name" value="lytR_cpsA_psr"/>
    <property type="match status" value="1"/>
</dbReference>
<dbReference type="InterPro" id="IPR050922">
    <property type="entry name" value="LytR/CpsA/Psr_CW_biosynth"/>
</dbReference>
<keyword evidence="3" id="KW-1133">Transmembrane helix</keyword>
<reference evidence="5" key="1">
    <citation type="submission" date="2023-06" db="EMBL/GenBank/DDBJ databases">
        <title>lsaBGC provides a comprehensive framework for evolutionary analysis of biosynthetic gene clusters within focal taxa.</title>
        <authorList>
            <person name="Salamzade R."/>
            <person name="Sandstrom S."/>
            <person name="Kalan L.R."/>
        </authorList>
    </citation>
    <scope>NUCLEOTIDE SEQUENCE</scope>
    <source>
        <strain evidence="5">P3-SID899</strain>
    </source>
</reference>
<organism evidence="5 6">
    <name type="scientific">Micrococcus luteus</name>
    <name type="common">Micrococcus lysodeikticus</name>
    <dbReference type="NCBI Taxonomy" id="1270"/>
    <lineage>
        <taxon>Bacteria</taxon>
        <taxon>Bacillati</taxon>
        <taxon>Actinomycetota</taxon>
        <taxon>Actinomycetes</taxon>
        <taxon>Micrococcales</taxon>
        <taxon>Micrococcaceae</taxon>
        <taxon>Micrococcus</taxon>
    </lineage>
</organism>
<dbReference type="PANTHER" id="PTHR33392">
    <property type="entry name" value="POLYISOPRENYL-TEICHOIC ACID--PEPTIDOGLYCAN TEICHOIC ACID TRANSFERASE TAGU"/>
    <property type="match status" value="1"/>
</dbReference>
<protein>
    <submittedName>
        <fullName evidence="5">LCP family protein</fullName>
    </submittedName>
</protein>
<accession>A0AAP3AHK5</accession>
<feature type="compositionally biased region" description="Low complexity" evidence="2">
    <location>
        <begin position="356"/>
        <end position="375"/>
    </location>
</feature>
<gene>
    <name evidence="5" type="ORF">M3A82_007725</name>
</gene>
<sequence>MSHPPAASWTPEPLPRPESPRDDAPPVARRRRRWPWVVGVLAVLLAALLGLGAWYAGSLGRTFDDHRQTVDVGALEQAAGDGPLNVLVLGSDSREGEGEQDMGQRSDTMMLVHIPADRRQVYVMSVLRDSWVTVPGHGEAKINSAFDTGGYALAVDTVELLLGVPIHHVLEVDFQGFRGVTNALGGVEVCNPQAFSSGQANPSYYPRGHILLQDTAALRYVRERHAFDDGDVTRVKNQQRYLAGAMGRFLSPQILGNPARTTEVVATFSDHLGVDEGLTSGVIASLAWQLRDVRGEDVEMFTVPRKGFAEGPNGDAIVELDEDKLADLRSALADDDVQRYVDEHEPKKEKKAQAAGGPAPVLTLLTGTTPAPALGEDPCDD</sequence>
<dbReference type="PANTHER" id="PTHR33392:SF6">
    <property type="entry name" value="POLYISOPRENYL-TEICHOIC ACID--PEPTIDOGLYCAN TEICHOIC ACID TRANSFERASE TAGU"/>
    <property type="match status" value="1"/>
</dbReference>
<feature type="region of interest" description="Disordered" evidence="2">
    <location>
        <begin position="342"/>
        <end position="381"/>
    </location>
</feature>
<feature type="domain" description="Cell envelope-related transcriptional attenuator" evidence="4">
    <location>
        <begin position="105"/>
        <end position="248"/>
    </location>
</feature>
<dbReference type="Proteomes" id="UP001205867">
    <property type="component" value="Unassembled WGS sequence"/>
</dbReference>